<proteinExistence type="predicted"/>
<dbReference type="Gramene" id="mRNA:HanXRQr2_Chr08g0340181">
    <property type="protein sequence ID" value="mRNA:HanXRQr2_Chr08g0340181"/>
    <property type="gene ID" value="HanXRQr2_Chr08g0340181"/>
</dbReference>
<evidence type="ECO:0000313" key="1">
    <source>
        <dbReference type="EMBL" id="KAF5795483.1"/>
    </source>
</evidence>
<evidence type="ECO:0000313" key="3">
    <source>
        <dbReference type="Proteomes" id="UP000215914"/>
    </source>
</evidence>
<evidence type="ECO:0000313" key="2">
    <source>
        <dbReference type="EMBL" id="OTG18684.1"/>
    </source>
</evidence>
<reference evidence="1 3" key="1">
    <citation type="journal article" date="2017" name="Nature">
        <title>The sunflower genome provides insights into oil metabolism, flowering and Asterid evolution.</title>
        <authorList>
            <person name="Badouin H."/>
            <person name="Gouzy J."/>
            <person name="Grassa C.J."/>
            <person name="Murat F."/>
            <person name="Staton S.E."/>
            <person name="Cottret L."/>
            <person name="Lelandais-Briere C."/>
            <person name="Owens G.L."/>
            <person name="Carrere S."/>
            <person name="Mayjonade B."/>
            <person name="Legrand L."/>
            <person name="Gill N."/>
            <person name="Kane N.C."/>
            <person name="Bowers J.E."/>
            <person name="Hubner S."/>
            <person name="Bellec A."/>
            <person name="Berard A."/>
            <person name="Berges H."/>
            <person name="Blanchet N."/>
            <person name="Boniface M.C."/>
            <person name="Brunel D."/>
            <person name="Catrice O."/>
            <person name="Chaidir N."/>
            <person name="Claudel C."/>
            <person name="Donnadieu C."/>
            <person name="Faraut T."/>
            <person name="Fievet G."/>
            <person name="Helmstetter N."/>
            <person name="King M."/>
            <person name="Knapp S.J."/>
            <person name="Lai Z."/>
            <person name="Le Paslier M.C."/>
            <person name="Lippi Y."/>
            <person name="Lorenzon L."/>
            <person name="Mandel J.R."/>
            <person name="Marage G."/>
            <person name="Marchand G."/>
            <person name="Marquand E."/>
            <person name="Bret-Mestries E."/>
            <person name="Morien E."/>
            <person name="Nambeesan S."/>
            <person name="Nguyen T."/>
            <person name="Pegot-Espagnet P."/>
            <person name="Pouilly N."/>
            <person name="Raftis F."/>
            <person name="Sallet E."/>
            <person name="Schiex T."/>
            <person name="Thomas J."/>
            <person name="Vandecasteele C."/>
            <person name="Vares D."/>
            <person name="Vear F."/>
            <person name="Vautrin S."/>
            <person name="Crespi M."/>
            <person name="Mangin B."/>
            <person name="Burke J.M."/>
            <person name="Salse J."/>
            <person name="Munos S."/>
            <person name="Vincourt P."/>
            <person name="Rieseberg L.H."/>
            <person name="Langlade N.B."/>
        </authorList>
    </citation>
    <scope>NUCLEOTIDE SEQUENCE [LARGE SCALE GENOMIC DNA]</scope>
    <source>
        <strain evidence="3">cv. SF193</strain>
        <tissue evidence="1">Leaves</tissue>
    </source>
</reference>
<accession>A0A251U6C3</accession>
<name>A0A251U6C3_HELAN</name>
<keyword evidence="3" id="KW-1185">Reference proteome</keyword>
<dbReference type="EMBL" id="CM007897">
    <property type="protein sequence ID" value="OTG18684.1"/>
    <property type="molecule type" value="Genomic_DNA"/>
</dbReference>
<reference evidence="1" key="3">
    <citation type="submission" date="2020-06" db="EMBL/GenBank/DDBJ databases">
        <title>Helianthus annuus Genome sequencing and assembly Release 2.</title>
        <authorList>
            <person name="Gouzy J."/>
            <person name="Langlade N."/>
            <person name="Munos S."/>
        </authorList>
    </citation>
    <scope>NUCLEOTIDE SEQUENCE</scope>
    <source>
        <tissue evidence="1">Leaves</tissue>
    </source>
</reference>
<dbReference type="InParanoid" id="A0A251U6C3"/>
<dbReference type="Proteomes" id="UP000215914">
    <property type="component" value="Chromosome 8"/>
</dbReference>
<organism evidence="2 3">
    <name type="scientific">Helianthus annuus</name>
    <name type="common">Common sunflower</name>
    <dbReference type="NCBI Taxonomy" id="4232"/>
    <lineage>
        <taxon>Eukaryota</taxon>
        <taxon>Viridiplantae</taxon>
        <taxon>Streptophyta</taxon>
        <taxon>Embryophyta</taxon>
        <taxon>Tracheophyta</taxon>
        <taxon>Spermatophyta</taxon>
        <taxon>Magnoliopsida</taxon>
        <taxon>eudicotyledons</taxon>
        <taxon>Gunneridae</taxon>
        <taxon>Pentapetalae</taxon>
        <taxon>asterids</taxon>
        <taxon>campanulids</taxon>
        <taxon>Asterales</taxon>
        <taxon>Asteraceae</taxon>
        <taxon>Asteroideae</taxon>
        <taxon>Heliantheae alliance</taxon>
        <taxon>Heliantheae</taxon>
        <taxon>Helianthus</taxon>
    </lineage>
</organism>
<protein>
    <submittedName>
        <fullName evidence="2">Uncharacterized protein</fullName>
    </submittedName>
</protein>
<dbReference type="AlphaFoldDB" id="A0A251U6C3"/>
<dbReference type="EMBL" id="MNCJ02000323">
    <property type="protein sequence ID" value="KAF5795483.1"/>
    <property type="molecule type" value="Genomic_DNA"/>
</dbReference>
<sequence>MMLPFNDSIEKTLKSSIALHRIYYSDSSLLIVDLLNQINLKVYLFLIHRFHLFSEYSEDLCSHVLCLPLQVHYHHWRYWFVTGNLKLDTVSILDITSFFTRSIYHRLHIHKP</sequence>
<gene>
    <name evidence="2" type="ORF">HannXRQ_Chr08g0225761</name>
    <name evidence="1" type="ORF">HanXRQr2_Chr08g0340181</name>
</gene>
<reference evidence="2" key="2">
    <citation type="submission" date="2017-02" db="EMBL/GenBank/DDBJ databases">
        <title>Sunflower complete genome.</title>
        <authorList>
            <person name="Langlade N."/>
            <person name="Munos S."/>
        </authorList>
    </citation>
    <scope>NUCLEOTIDE SEQUENCE [LARGE SCALE GENOMIC DNA]</scope>
    <source>
        <tissue evidence="2">Leaves</tissue>
    </source>
</reference>